<keyword evidence="5 10" id="KW-0812">Transmembrane</keyword>
<evidence type="ECO:0000256" key="5">
    <source>
        <dbReference type="ARBA" id="ARBA00022692"/>
    </source>
</evidence>
<dbReference type="PANTHER" id="PTHR30578:SF0">
    <property type="entry name" value="ION-TRANSLOCATING OXIDOREDUCTASE COMPLEX SUBUNIT D"/>
    <property type="match status" value="1"/>
</dbReference>
<keyword evidence="1 10" id="KW-0813">Transport</keyword>
<comment type="subcellular location">
    <subcellularLocation>
        <location evidence="10">Cell membrane</location>
        <topology evidence="10">Multi-pass membrane protein</topology>
    </subcellularLocation>
</comment>
<proteinExistence type="inferred from homology"/>
<name>A0A1G9P9U8_9FIRM</name>
<keyword evidence="12" id="KW-1185">Reference proteome</keyword>
<dbReference type="PANTHER" id="PTHR30578">
    <property type="entry name" value="ELECTRON TRANSPORT COMPLEX PROTEIN RNFD"/>
    <property type="match status" value="1"/>
</dbReference>
<dbReference type="AlphaFoldDB" id="A0A1G9P9U8"/>
<keyword evidence="4 10" id="KW-0288">FMN</keyword>
<evidence type="ECO:0000256" key="6">
    <source>
        <dbReference type="ARBA" id="ARBA00022967"/>
    </source>
</evidence>
<dbReference type="EC" id="7.-.-.-" evidence="10"/>
<dbReference type="GO" id="GO:0022900">
    <property type="term" value="P:electron transport chain"/>
    <property type="evidence" value="ECO:0007669"/>
    <property type="project" value="UniProtKB-UniRule"/>
</dbReference>
<dbReference type="Proteomes" id="UP000199476">
    <property type="component" value="Unassembled WGS sequence"/>
</dbReference>
<feature type="transmembrane region" description="Helical" evidence="10">
    <location>
        <begin position="165"/>
        <end position="193"/>
    </location>
</feature>
<feature type="transmembrane region" description="Helical" evidence="10">
    <location>
        <begin position="251"/>
        <end position="269"/>
    </location>
</feature>
<reference evidence="11 12" key="1">
    <citation type="submission" date="2016-10" db="EMBL/GenBank/DDBJ databases">
        <authorList>
            <person name="de Groot N.N."/>
        </authorList>
    </citation>
    <scope>NUCLEOTIDE SEQUENCE [LARGE SCALE GENOMIC DNA]</scope>
    <source>
        <strain evidence="11 12">SLAS-1</strain>
    </source>
</reference>
<evidence type="ECO:0000313" key="12">
    <source>
        <dbReference type="Proteomes" id="UP000199476"/>
    </source>
</evidence>
<evidence type="ECO:0000256" key="8">
    <source>
        <dbReference type="ARBA" id="ARBA00022989"/>
    </source>
</evidence>
<comment type="function">
    <text evidence="10">Part of a membrane-bound complex that couples electron transfer with translocation of ions across the membrane.</text>
</comment>
<feature type="transmembrane region" description="Helical" evidence="10">
    <location>
        <begin position="71"/>
        <end position="90"/>
    </location>
</feature>
<dbReference type="InterPro" id="IPR011303">
    <property type="entry name" value="RnfD_bac"/>
</dbReference>
<keyword evidence="10" id="KW-1003">Cell membrane</keyword>
<dbReference type="STRING" id="321763.SAMN04488692_11251"/>
<gene>
    <name evidence="10" type="primary">rnfD</name>
    <name evidence="11" type="ORF">SAMN04488692_11251</name>
</gene>
<dbReference type="GO" id="GO:0055085">
    <property type="term" value="P:transmembrane transport"/>
    <property type="evidence" value="ECO:0007669"/>
    <property type="project" value="InterPro"/>
</dbReference>
<evidence type="ECO:0000256" key="1">
    <source>
        <dbReference type="ARBA" id="ARBA00022448"/>
    </source>
</evidence>
<feature type="transmembrane region" description="Helical" evidence="10">
    <location>
        <begin position="20"/>
        <end position="40"/>
    </location>
</feature>
<dbReference type="HAMAP" id="MF_00462">
    <property type="entry name" value="RsxD_RnfD"/>
    <property type="match status" value="1"/>
</dbReference>
<evidence type="ECO:0000256" key="10">
    <source>
        <dbReference type="HAMAP-Rule" id="MF_00462"/>
    </source>
</evidence>
<evidence type="ECO:0000256" key="9">
    <source>
        <dbReference type="ARBA" id="ARBA00023136"/>
    </source>
</evidence>
<keyword evidence="6 10" id="KW-1278">Translocase</keyword>
<keyword evidence="2 10" id="KW-0597">Phosphoprotein</keyword>
<protein>
    <recommendedName>
        <fullName evidence="10">Ion-translocating oxidoreductase complex subunit D</fullName>
        <ecNumber evidence="10">7.-.-.-</ecNumber>
    </recommendedName>
    <alternativeName>
        <fullName evidence="10">Rnf electron transport complex subunit D</fullName>
    </alternativeName>
</protein>
<feature type="transmembrane region" description="Helical" evidence="10">
    <location>
        <begin position="223"/>
        <end position="239"/>
    </location>
</feature>
<evidence type="ECO:0000256" key="2">
    <source>
        <dbReference type="ARBA" id="ARBA00022553"/>
    </source>
</evidence>
<feature type="transmembrane region" description="Helical" evidence="10">
    <location>
        <begin position="126"/>
        <end position="145"/>
    </location>
</feature>
<dbReference type="OrthoDB" id="9776359at2"/>
<evidence type="ECO:0000256" key="7">
    <source>
        <dbReference type="ARBA" id="ARBA00022982"/>
    </source>
</evidence>
<keyword evidence="8 10" id="KW-1133">Transmembrane helix</keyword>
<dbReference type="EMBL" id="FNGO01000012">
    <property type="protein sequence ID" value="SDL95530.1"/>
    <property type="molecule type" value="Genomic_DNA"/>
</dbReference>
<evidence type="ECO:0000256" key="3">
    <source>
        <dbReference type="ARBA" id="ARBA00022630"/>
    </source>
</evidence>
<comment type="subunit">
    <text evidence="10">The complex is composed of six subunits: RnfA, RnfB, RnfC, RnfD, RnfE and RnfG.</text>
</comment>
<accession>A0A1G9P9U8</accession>
<keyword evidence="9 10" id="KW-0472">Membrane</keyword>
<feature type="transmembrane region" description="Helical" evidence="10">
    <location>
        <begin position="46"/>
        <end position="64"/>
    </location>
</feature>
<evidence type="ECO:0000313" key="11">
    <source>
        <dbReference type="EMBL" id="SDL95530.1"/>
    </source>
</evidence>
<organism evidence="11 12">
    <name type="scientific">Halarsenatibacter silvermanii</name>
    <dbReference type="NCBI Taxonomy" id="321763"/>
    <lineage>
        <taxon>Bacteria</taxon>
        <taxon>Bacillati</taxon>
        <taxon>Bacillota</taxon>
        <taxon>Clostridia</taxon>
        <taxon>Halanaerobiales</taxon>
        <taxon>Halarsenatibacteraceae</taxon>
        <taxon>Halarsenatibacter</taxon>
    </lineage>
</organism>
<comment type="cofactor">
    <cofactor evidence="10">
        <name>FMN</name>
        <dbReference type="ChEBI" id="CHEBI:58210"/>
    </cofactor>
</comment>
<dbReference type="RefSeq" id="WP_089760416.1">
    <property type="nucleotide sequence ID" value="NZ_FNGO01000012.1"/>
</dbReference>
<dbReference type="GO" id="GO:0005886">
    <property type="term" value="C:plasma membrane"/>
    <property type="evidence" value="ECO:0007669"/>
    <property type="project" value="UniProtKB-SubCell"/>
</dbReference>
<sequence>MNSEDLVISSSPHVRDEETVLGIMWKVVLALIPATAWASYFFGTQTLSIVGVCIVVCTASEYVFQKIRGTEITISDGSAVLTGLLLALTLPPAIPLWTAAIGAFVSIILGKQVFGGLGSNPFNPALVGRAFITASYPVIMTTWTVDGETMATPLAQYADGVRPEYWDLFIGNVAGSLGETSAFFLLLGAAYLIYSGVLNWRIPAGMIVTVMVFTGIIGHDPLFHLLAGSLILGAFYMATDMVTTPVTPRGRWIFGIGAGFLVVLIRVWGGYEEGVMYAILLMNMTVPLVDRFSRPKSLGEVE</sequence>
<dbReference type="Pfam" id="PF03116">
    <property type="entry name" value="NQR2_RnfD_RnfE"/>
    <property type="match status" value="1"/>
</dbReference>
<dbReference type="InterPro" id="IPR004338">
    <property type="entry name" value="NqrB/RnfD"/>
</dbReference>
<evidence type="ECO:0000256" key="4">
    <source>
        <dbReference type="ARBA" id="ARBA00022643"/>
    </source>
</evidence>
<comment type="similarity">
    <text evidence="10">Belongs to the NqrB/RnfD family.</text>
</comment>
<keyword evidence="7 10" id="KW-0249">Electron transport</keyword>
<keyword evidence="3 10" id="KW-0285">Flavoprotein</keyword>
<feature type="modified residue" description="FMN phosphoryl threonine" evidence="10">
    <location>
        <position position="152"/>
    </location>
</feature>